<dbReference type="Gene3D" id="2.40.128.130">
    <property type="entry name" value="Autotransporter beta-domain"/>
    <property type="match status" value="1"/>
</dbReference>
<dbReference type="AlphaFoldDB" id="A0A4Z1R5I6"/>
<dbReference type="EMBL" id="SPUH01000001">
    <property type="protein sequence ID" value="TKS54882.1"/>
    <property type="molecule type" value="Genomic_DNA"/>
</dbReference>
<organism evidence="3 4">
    <name type="scientific">Luteimonas yindakuii</name>
    <dbReference type="NCBI Taxonomy" id="2565782"/>
    <lineage>
        <taxon>Bacteria</taxon>
        <taxon>Pseudomonadati</taxon>
        <taxon>Pseudomonadota</taxon>
        <taxon>Gammaproteobacteria</taxon>
        <taxon>Lysobacterales</taxon>
        <taxon>Lysobacteraceae</taxon>
        <taxon>Luteimonas</taxon>
    </lineage>
</organism>
<dbReference type="SUPFAM" id="SSF103515">
    <property type="entry name" value="Autotransporter"/>
    <property type="match status" value="1"/>
</dbReference>
<gene>
    <name evidence="3" type="ORF">E4582_08985</name>
</gene>
<dbReference type="Pfam" id="PF03797">
    <property type="entry name" value="Autotransporter"/>
    <property type="match status" value="1"/>
</dbReference>
<reference evidence="3 4" key="1">
    <citation type="submission" date="2019-01" db="EMBL/GenBank/DDBJ databases">
        <authorList>
            <person name="Zhang S."/>
        </authorList>
    </citation>
    <scope>NUCLEOTIDE SEQUENCE [LARGE SCALE GENOMIC DNA]</scope>
    <source>
        <strain evidence="3 4">1626</strain>
    </source>
</reference>
<dbReference type="PROSITE" id="PS51208">
    <property type="entry name" value="AUTOTRANSPORTER"/>
    <property type="match status" value="1"/>
</dbReference>
<protein>
    <submittedName>
        <fullName evidence="3">Autotransporter domain-containing protein</fullName>
    </submittedName>
</protein>
<accession>A0A4Z1R5I6</accession>
<comment type="caution">
    <text evidence="3">The sequence shown here is derived from an EMBL/GenBank/DDBJ whole genome shotgun (WGS) entry which is preliminary data.</text>
</comment>
<feature type="domain" description="Autotransporter" evidence="2">
    <location>
        <begin position="379"/>
        <end position="662"/>
    </location>
</feature>
<dbReference type="PROSITE" id="PS51257">
    <property type="entry name" value="PROKAR_LIPOPROTEIN"/>
    <property type="match status" value="1"/>
</dbReference>
<feature type="chain" id="PRO_5021382971" evidence="1">
    <location>
        <begin position="23"/>
        <end position="663"/>
    </location>
</feature>
<dbReference type="SMART" id="SM00869">
    <property type="entry name" value="Autotransporter"/>
    <property type="match status" value="1"/>
</dbReference>
<dbReference type="Proteomes" id="UP000298681">
    <property type="component" value="Unassembled WGS sequence"/>
</dbReference>
<proteinExistence type="predicted"/>
<dbReference type="InterPro" id="IPR036709">
    <property type="entry name" value="Autotransporte_beta_dom_sf"/>
</dbReference>
<name>A0A4Z1R5I6_9GAMM</name>
<evidence type="ECO:0000313" key="3">
    <source>
        <dbReference type="EMBL" id="TKS54882.1"/>
    </source>
</evidence>
<evidence type="ECO:0000256" key="1">
    <source>
        <dbReference type="SAM" id="SignalP"/>
    </source>
</evidence>
<feature type="signal peptide" evidence="1">
    <location>
        <begin position="1"/>
        <end position="22"/>
    </location>
</feature>
<keyword evidence="1" id="KW-0732">Signal</keyword>
<evidence type="ECO:0000259" key="2">
    <source>
        <dbReference type="PROSITE" id="PS51208"/>
    </source>
</evidence>
<sequence length="663" mass="69955">MFDTRPHLATVCLAALMLSACGSGGGTVPSLPPAAPPPAAPPPPPAGAFNPCPMPVTSNCNVTLAKGESQDLPVTQSGHALNLRGDGQLTLLPGNYRFDDGVRIEGGLLQMSYRTILQANVRVEPQGVLRTSSGNQIVGDVENHGNAEVWGTIDGDFLNRGTVVLGEIVSGDLHNDNRLEVLGATYGNALLIGGDLSQSNVGVFAFALAPAGWDSPQPLRVDGRATLAGTLELRVHDDAWAPYPLPATGGHHLIHARGGVSGRFAEWTSPGLAISGSPRYGANDVWFDLVRISLPAAAAAQGLQGRITQASAVNVERALARVDGYALAPPASLDDGQRRMLASAASVLWLRDPSRARRSLDSLAGHAHPAMSGALHRHAAHAAARLDARLAGQRFEAGPRHWTQDIRQHAAGQQLEGLASGIDQWLSPRLLVGGSVSSGRMSFDVDELGGHGSGDAPAAGVHAHYRGRGWHATGAVGVAQTRLQLQRPIELGAAGIHVVRTRRDFVHTHLHGELGRDLPFAGGQLVPFVALDHGIVRGNGFAEHGDTGFELMAGPSRQARLTTTVGVRFARDWRTGARPLRLELDARHRRDLDREDPIHAAFRGAPDVGFALPGAHGSADTTLRMGLAGSLGRNTHWWLDGSRGVHGAHRDSGLAIGLRHALR</sequence>
<evidence type="ECO:0000313" key="4">
    <source>
        <dbReference type="Proteomes" id="UP000298681"/>
    </source>
</evidence>
<keyword evidence="4" id="KW-1185">Reference proteome</keyword>
<dbReference type="InterPro" id="IPR005546">
    <property type="entry name" value="Autotransporte_beta"/>
</dbReference>